<keyword evidence="11" id="KW-1185">Reference proteome</keyword>
<comment type="catalytic activity">
    <reaction evidence="7 8">
        <text>(1S,2R)-1-C-(indol-3-yl)glycerol 3-phosphate + L-serine = D-glyceraldehyde 3-phosphate + L-tryptophan + H2O</text>
        <dbReference type="Rhea" id="RHEA:10532"/>
        <dbReference type="ChEBI" id="CHEBI:15377"/>
        <dbReference type="ChEBI" id="CHEBI:33384"/>
        <dbReference type="ChEBI" id="CHEBI:57912"/>
        <dbReference type="ChEBI" id="CHEBI:58866"/>
        <dbReference type="ChEBI" id="CHEBI:59776"/>
        <dbReference type="EC" id="4.2.1.20"/>
    </reaction>
</comment>
<dbReference type="Gene3D" id="3.20.20.70">
    <property type="entry name" value="Aldolase class I"/>
    <property type="match status" value="1"/>
</dbReference>
<dbReference type="PANTHER" id="PTHR43406">
    <property type="entry name" value="TRYPTOPHAN SYNTHASE, ALPHA CHAIN"/>
    <property type="match status" value="1"/>
</dbReference>
<protein>
    <recommendedName>
        <fullName evidence="8">Tryptophan synthase alpha chain</fullName>
        <ecNumber evidence="8">4.2.1.20</ecNumber>
    </recommendedName>
</protein>
<dbReference type="InterPro" id="IPR011060">
    <property type="entry name" value="RibuloseP-bd_barrel"/>
</dbReference>
<evidence type="ECO:0000256" key="5">
    <source>
        <dbReference type="ARBA" id="ARBA00023141"/>
    </source>
</evidence>
<accession>G8R333</accession>
<dbReference type="GO" id="GO:0005829">
    <property type="term" value="C:cytosol"/>
    <property type="evidence" value="ECO:0007669"/>
    <property type="project" value="TreeGrafter"/>
</dbReference>
<evidence type="ECO:0000313" key="10">
    <source>
        <dbReference type="EMBL" id="AEV34058.1"/>
    </source>
</evidence>
<evidence type="ECO:0000256" key="1">
    <source>
        <dbReference type="ARBA" id="ARBA00004733"/>
    </source>
</evidence>
<comment type="similarity">
    <text evidence="8 9">Belongs to the TrpA family.</text>
</comment>
<dbReference type="InterPro" id="IPR013785">
    <property type="entry name" value="Aldolase_TIM"/>
</dbReference>
<organism evidence="10 11">
    <name type="scientific">Owenweeksia hongkongensis (strain DSM 17368 / CIP 108786 / JCM 12287 / NRRL B-23963 / UST20020801)</name>
    <dbReference type="NCBI Taxonomy" id="926562"/>
    <lineage>
        <taxon>Bacteria</taxon>
        <taxon>Pseudomonadati</taxon>
        <taxon>Bacteroidota</taxon>
        <taxon>Flavobacteriia</taxon>
        <taxon>Flavobacteriales</taxon>
        <taxon>Owenweeksiaceae</taxon>
        <taxon>Owenweeksia</taxon>
    </lineage>
</organism>
<dbReference type="CDD" id="cd04724">
    <property type="entry name" value="Tryptophan_synthase_alpha"/>
    <property type="match status" value="1"/>
</dbReference>
<comment type="subunit">
    <text evidence="2 8">Tetramer of two alpha and two beta chains.</text>
</comment>
<evidence type="ECO:0000256" key="6">
    <source>
        <dbReference type="ARBA" id="ARBA00023239"/>
    </source>
</evidence>
<dbReference type="InterPro" id="IPR002028">
    <property type="entry name" value="Trp_synthase_suA"/>
</dbReference>
<keyword evidence="4 8" id="KW-0822">Tryptophan biosynthesis</keyword>
<dbReference type="RefSeq" id="WP_014203405.1">
    <property type="nucleotide sequence ID" value="NC_016599.1"/>
</dbReference>
<dbReference type="InterPro" id="IPR018204">
    <property type="entry name" value="Trp_synthase_alpha_AS"/>
</dbReference>
<dbReference type="AlphaFoldDB" id="G8R333"/>
<dbReference type="GO" id="GO:0004834">
    <property type="term" value="F:tryptophan synthase activity"/>
    <property type="evidence" value="ECO:0007669"/>
    <property type="project" value="UniProtKB-UniRule"/>
</dbReference>
<evidence type="ECO:0000256" key="2">
    <source>
        <dbReference type="ARBA" id="ARBA00011270"/>
    </source>
</evidence>
<dbReference type="UniPathway" id="UPA00035">
    <property type="reaction ID" value="UER00044"/>
</dbReference>
<dbReference type="PANTHER" id="PTHR43406:SF1">
    <property type="entry name" value="TRYPTOPHAN SYNTHASE ALPHA CHAIN, CHLOROPLASTIC"/>
    <property type="match status" value="1"/>
</dbReference>
<keyword evidence="6 8" id="KW-0456">Lyase</keyword>
<proteinExistence type="inferred from homology"/>
<evidence type="ECO:0000256" key="8">
    <source>
        <dbReference type="HAMAP-Rule" id="MF_00131"/>
    </source>
</evidence>
<dbReference type="NCBIfam" id="TIGR00262">
    <property type="entry name" value="trpA"/>
    <property type="match status" value="1"/>
</dbReference>
<dbReference type="HAMAP" id="MF_00131">
    <property type="entry name" value="Trp_synth_alpha"/>
    <property type="match status" value="1"/>
</dbReference>
<dbReference type="SUPFAM" id="SSF51366">
    <property type="entry name" value="Ribulose-phoshate binding barrel"/>
    <property type="match status" value="1"/>
</dbReference>
<dbReference type="EC" id="4.2.1.20" evidence="8"/>
<dbReference type="Proteomes" id="UP000005631">
    <property type="component" value="Chromosome"/>
</dbReference>
<feature type="active site" description="Proton acceptor" evidence="8">
    <location>
        <position position="63"/>
    </location>
</feature>
<dbReference type="STRING" id="926562.Oweho_3104"/>
<dbReference type="Pfam" id="PF00290">
    <property type="entry name" value="Trp_syntA"/>
    <property type="match status" value="1"/>
</dbReference>
<keyword evidence="5 8" id="KW-0057">Aromatic amino acid biosynthesis</keyword>
<gene>
    <name evidence="8" type="primary">trpA</name>
    <name evidence="10" type="ordered locus">Oweho_3104</name>
</gene>
<name>G8R333_OWEHD</name>
<evidence type="ECO:0000256" key="3">
    <source>
        <dbReference type="ARBA" id="ARBA00022605"/>
    </source>
</evidence>
<dbReference type="PATRIC" id="fig|926562.3.peg.3123"/>
<evidence type="ECO:0000256" key="9">
    <source>
        <dbReference type="RuleBase" id="RU003662"/>
    </source>
</evidence>
<dbReference type="KEGG" id="oho:Oweho_3104"/>
<comment type="pathway">
    <text evidence="1 8">Amino-acid biosynthesis; L-tryptophan biosynthesis; L-tryptophan from chorismate: step 5/5.</text>
</comment>
<dbReference type="HOGENOM" id="CLU_016734_0_0_10"/>
<dbReference type="EMBL" id="CP003156">
    <property type="protein sequence ID" value="AEV34058.1"/>
    <property type="molecule type" value="Genomic_DNA"/>
</dbReference>
<dbReference type="OrthoDB" id="9804578at2"/>
<keyword evidence="3 8" id="KW-0028">Amino-acid biosynthesis</keyword>
<dbReference type="PROSITE" id="PS00167">
    <property type="entry name" value="TRP_SYNTHASE_ALPHA"/>
    <property type="match status" value="1"/>
</dbReference>
<comment type="function">
    <text evidence="8">The alpha subunit is responsible for the aldol cleavage of indoleglycerol phosphate to indole and glyceraldehyde 3-phosphate.</text>
</comment>
<reference evidence="10 11" key="1">
    <citation type="journal article" date="2012" name="Stand. Genomic Sci.">
        <title>Genome sequence of the orange-pigmented seawater bacterium Owenweeksia hongkongensis type strain (UST20020801(T)).</title>
        <authorList>
            <person name="Riedel T."/>
            <person name="Held B."/>
            <person name="Nolan M."/>
            <person name="Lucas S."/>
            <person name="Lapidus A."/>
            <person name="Tice H."/>
            <person name="Del Rio T.G."/>
            <person name="Cheng J.F."/>
            <person name="Han C."/>
            <person name="Tapia R."/>
            <person name="Goodwin L.A."/>
            <person name="Pitluck S."/>
            <person name="Liolios K."/>
            <person name="Mavromatis K."/>
            <person name="Pagani I."/>
            <person name="Ivanova N."/>
            <person name="Mikhailova N."/>
            <person name="Pati A."/>
            <person name="Chen A."/>
            <person name="Palaniappan K."/>
            <person name="Rohde M."/>
            <person name="Tindall B.J."/>
            <person name="Detter J.C."/>
            <person name="Goker M."/>
            <person name="Woyke T."/>
            <person name="Bristow J."/>
            <person name="Eisen J.A."/>
            <person name="Markowitz V."/>
            <person name="Hugenholtz P."/>
            <person name="Klenk H.P."/>
            <person name="Kyrpides N.C."/>
        </authorList>
    </citation>
    <scope>NUCLEOTIDE SEQUENCE</scope>
    <source>
        <strain evidence="11">DSM 17368 / JCM 12287 / NRRL B-23963</strain>
    </source>
</reference>
<evidence type="ECO:0000256" key="7">
    <source>
        <dbReference type="ARBA" id="ARBA00049047"/>
    </source>
</evidence>
<dbReference type="eggNOG" id="COG0159">
    <property type="taxonomic scope" value="Bacteria"/>
</dbReference>
<evidence type="ECO:0000313" key="11">
    <source>
        <dbReference type="Proteomes" id="UP000005631"/>
    </source>
</evidence>
<evidence type="ECO:0000256" key="4">
    <source>
        <dbReference type="ARBA" id="ARBA00022822"/>
    </source>
</evidence>
<feature type="active site" description="Proton acceptor" evidence="8">
    <location>
        <position position="52"/>
    </location>
</feature>
<sequence length="263" mass="28726">MNTLKSKNKVQTLFEQKQKDILTIYFTAGFPKLNDTPKILNGLEAAGVDIIEIGIPYSDPLADGPVIQNSSTLALNNGMTLAKLFEQLEHVTIEAPIVLMGYLNPVLQFGITKFIQRCAEVGVSGLILPDLPVEIYERDYKKQFEASNLNFIGLVTPQSSDARIAKIDRASSGFIYAVSSASTTGSNKSVGNFKDYLDKLQNLNLKNPVLTGFNIKDHNSYQNACKHCRGAIIGSAFISHLQTNGVANGSILNFVQKIKQSPS</sequence>